<dbReference type="PANTHER" id="PTHR43248:SF29">
    <property type="entry name" value="TRIPEPTIDYL AMINOPEPTIDASE"/>
    <property type="match status" value="1"/>
</dbReference>
<keyword evidence="7" id="KW-1185">Reference proteome</keyword>
<evidence type="ECO:0000313" key="7">
    <source>
        <dbReference type="Proteomes" id="UP000708347"/>
    </source>
</evidence>
<name>A0ABX2JZK6_9MYCO</name>
<feature type="domain" description="AB hydrolase-1" evidence="4">
    <location>
        <begin position="84"/>
        <end position="235"/>
    </location>
</feature>
<sequence length="513" mass="55187">MVSVAGLLSPSSASADIGAPDSFVDPLAEAADTPSLSWAACDDGFLCATAGVPMDYNLPHGEQIDLAVIKLPATDPSRRIGALFINFGGPGNSGVDRLRLRARWPWLFSDELRQRFDLVSWDQRGVARSAAVRCFPDDADQWRYLVPSPGLPADSAAEDQLFAWAQGFADRCRERAGSILDHTSSANSARDLDLLRRAVGDPALTYHGISYGTQLGAIYANLFPGRVRAMVFDGSIDFVGNISGHGSDGTTVPLNTRQGVPVGTASAFDEFLRDCSAAGRRCAFADGDPRTKWAALTDRLRNSTVEVYGHPWTLAEIVASTLAVPDSYRELAEALQQFYDTGTAAPELVADIVGTNPPPVDVEQLYLGNREEAYNAIQCADSIVPTDPDYYRRASTAAAKSSPGFGRISVFDTIPCAFWQGHDTDRYTGPWNRRTSAPILVLNTRNDPATPLDGAYAGAAELSQARVVVTEGAGHTSMYVASTCTERVKRDYLFTATLPPAGTSCGRDRSPFD</sequence>
<evidence type="ECO:0000256" key="1">
    <source>
        <dbReference type="ARBA" id="ARBA00010088"/>
    </source>
</evidence>
<dbReference type="InterPro" id="IPR029058">
    <property type="entry name" value="AB_hydrolase_fold"/>
</dbReference>
<dbReference type="InterPro" id="IPR013595">
    <property type="entry name" value="Pept_S33_TAP-like_C"/>
</dbReference>
<dbReference type="Pfam" id="PF00561">
    <property type="entry name" value="Abhydrolase_1"/>
    <property type="match status" value="1"/>
</dbReference>
<proteinExistence type="inferred from homology"/>
<dbReference type="GO" id="GO:0016787">
    <property type="term" value="F:hydrolase activity"/>
    <property type="evidence" value="ECO:0007669"/>
    <property type="project" value="UniProtKB-KW"/>
</dbReference>
<dbReference type="InterPro" id="IPR000073">
    <property type="entry name" value="AB_hydrolase_1"/>
</dbReference>
<dbReference type="SUPFAM" id="SSF53474">
    <property type="entry name" value="alpha/beta-Hydrolases"/>
    <property type="match status" value="1"/>
</dbReference>
<accession>A0ABX2JZK6</accession>
<evidence type="ECO:0000256" key="3">
    <source>
        <dbReference type="ARBA" id="ARBA00022801"/>
    </source>
</evidence>
<gene>
    <name evidence="6" type="ORF">FEG63_22545</name>
</gene>
<comment type="similarity">
    <text evidence="1">Belongs to the peptidase S33 family.</text>
</comment>
<comment type="caution">
    <text evidence="6">The sequence shown here is derived from an EMBL/GenBank/DDBJ whole genome shotgun (WGS) entry which is preliminary data.</text>
</comment>
<evidence type="ECO:0000313" key="6">
    <source>
        <dbReference type="EMBL" id="NTY62322.1"/>
    </source>
</evidence>
<dbReference type="Pfam" id="PF08386">
    <property type="entry name" value="Abhydrolase_4"/>
    <property type="match status" value="1"/>
</dbReference>
<dbReference type="InterPro" id="IPR051601">
    <property type="entry name" value="Serine_prot/Carboxylest_S33"/>
</dbReference>
<feature type="domain" description="Peptidase S33 tripeptidyl aminopeptidase-like C-terminal" evidence="5">
    <location>
        <begin position="411"/>
        <end position="505"/>
    </location>
</feature>
<reference evidence="6 7" key="1">
    <citation type="submission" date="2019-05" db="EMBL/GenBank/DDBJ databases">
        <title>Mycolicibacterium sphagni ENV482 genome assembly.</title>
        <authorList>
            <person name="Chen W."/>
            <person name="Faulkner N.W."/>
            <person name="Hyman M.R."/>
        </authorList>
    </citation>
    <scope>NUCLEOTIDE SEQUENCE [LARGE SCALE GENOMIC DNA]</scope>
    <source>
        <strain evidence="6 7">ENV482</strain>
    </source>
</reference>
<keyword evidence="3 6" id="KW-0378">Hydrolase</keyword>
<evidence type="ECO:0000256" key="2">
    <source>
        <dbReference type="ARBA" id="ARBA00022729"/>
    </source>
</evidence>
<dbReference type="EMBL" id="VBSB01000015">
    <property type="protein sequence ID" value="NTY62322.1"/>
    <property type="molecule type" value="Genomic_DNA"/>
</dbReference>
<evidence type="ECO:0000259" key="5">
    <source>
        <dbReference type="Pfam" id="PF08386"/>
    </source>
</evidence>
<dbReference type="PANTHER" id="PTHR43248">
    <property type="entry name" value="2-SUCCINYL-6-HYDROXY-2,4-CYCLOHEXADIENE-1-CARBOXYLATE SYNTHASE"/>
    <property type="match status" value="1"/>
</dbReference>
<protein>
    <submittedName>
        <fullName evidence="6">Alpha/beta hydrolase</fullName>
    </submittedName>
</protein>
<evidence type="ECO:0000259" key="4">
    <source>
        <dbReference type="Pfam" id="PF00561"/>
    </source>
</evidence>
<dbReference type="Proteomes" id="UP000708347">
    <property type="component" value="Unassembled WGS sequence"/>
</dbReference>
<keyword evidence="2" id="KW-0732">Signal</keyword>
<organism evidence="6 7">
    <name type="scientific">Mycolicibacterium sphagni</name>
    <dbReference type="NCBI Taxonomy" id="1786"/>
    <lineage>
        <taxon>Bacteria</taxon>
        <taxon>Bacillati</taxon>
        <taxon>Actinomycetota</taxon>
        <taxon>Actinomycetes</taxon>
        <taxon>Mycobacteriales</taxon>
        <taxon>Mycobacteriaceae</taxon>
        <taxon>Mycolicibacterium</taxon>
    </lineage>
</organism>
<dbReference type="Gene3D" id="3.40.50.1820">
    <property type="entry name" value="alpha/beta hydrolase"/>
    <property type="match status" value="1"/>
</dbReference>